<dbReference type="AlphaFoldDB" id="A0A8C6G6R6"/>
<keyword evidence="2" id="KW-1064">Adaptive immunity</keyword>
<dbReference type="InterPro" id="IPR007110">
    <property type="entry name" value="Ig-like_dom"/>
</dbReference>
<dbReference type="SMART" id="SM00406">
    <property type="entry name" value="IGv"/>
    <property type="match status" value="1"/>
</dbReference>
<protein>
    <recommendedName>
        <fullName evidence="5">Ig-like domain-containing protein</fullName>
    </recommendedName>
</protein>
<proteinExistence type="predicted"/>
<dbReference type="GO" id="GO:0005886">
    <property type="term" value="C:plasma membrane"/>
    <property type="evidence" value="ECO:0007669"/>
    <property type="project" value="UniProtKB-ARBA"/>
</dbReference>
<organism evidence="6 7">
    <name type="scientific">Mus spicilegus</name>
    <name type="common">Mound-building mouse</name>
    <dbReference type="NCBI Taxonomy" id="10103"/>
    <lineage>
        <taxon>Eukaryota</taxon>
        <taxon>Metazoa</taxon>
        <taxon>Chordata</taxon>
        <taxon>Craniata</taxon>
        <taxon>Vertebrata</taxon>
        <taxon>Euteleostomi</taxon>
        <taxon>Mammalia</taxon>
        <taxon>Eutheria</taxon>
        <taxon>Euarchontoglires</taxon>
        <taxon>Glires</taxon>
        <taxon>Rodentia</taxon>
        <taxon>Myomorpha</taxon>
        <taxon>Muroidea</taxon>
        <taxon>Muridae</taxon>
        <taxon>Murinae</taxon>
        <taxon>Mus</taxon>
        <taxon>Mus</taxon>
    </lineage>
</organism>
<evidence type="ECO:0000313" key="6">
    <source>
        <dbReference type="Ensembl" id="ENSMSIP00000000973.1"/>
    </source>
</evidence>
<dbReference type="InterPro" id="IPR013106">
    <property type="entry name" value="Ig_V-set"/>
</dbReference>
<dbReference type="Proteomes" id="UP000694415">
    <property type="component" value="Unplaced"/>
</dbReference>
<dbReference type="GO" id="GO:0002250">
    <property type="term" value="P:adaptive immune response"/>
    <property type="evidence" value="ECO:0007669"/>
    <property type="project" value="UniProtKB-KW"/>
</dbReference>
<dbReference type="InterPro" id="IPR036179">
    <property type="entry name" value="Ig-like_dom_sf"/>
</dbReference>
<reference evidence="6" key="2">
    <citation type="submission" date="2025-09" db="UniProtKB">
        <authorList>
            <consortium name="Ensembl"/>
        </authorList>
    </citation>
    <scope>IDENTIFICATION</scope>
</reference>
<dbReference type="PANTHER" id="PTHR23267">
    <property type="entry name" value="IMMUNOGLOBULIN LIGHT CHAIN"/>
    <property type="match status" value="1"/>
</dbReference>
<dbReference type="InterPro" id="IPR013783">
    <property type="entry name" value="Ig-like_fold"/>
</dbReference>
<evidence type="ECO:0000313" key="7">
    <source>
        <dbReference type="Proteomes" id="UP000694415"/>
    </source>
</evidence>
<dbReference type="InterPro" id="IPR003599">
    <property type="entry name" value="Ig_sub"/>
</dbReference>
<dbReference type="FunFam" id="2.60.40.10:FF:000212">
    <property type="entry name" value="Immunoglobulin kappa chain variable 12-38"/>
    <property type="match status" value="1"/>
</dbReference>
<dbReference type="Ensembl" id="ENSMSIT00000001271.1">
    <property type="protein sequence ID" value="ENSMSIP00000000973.1"/>
    <property type="gene ID" value="ENSMSIG00000001009.1"/>
</dbReference>
<dbReference type="InterPro" id="IPR050150">
    <property type="entry name" value="IgV_Light_Chain"/>
</dbReference>
<accession>A0A8C6G6R6</accession>
<dbReference type="SMART" id="SM00409">
    <property type="entry name" value="IG"/>
    <property type="match status" value="1"/>
</dbReference>
<evidence type="ECO:0000256" key="4">
    <source>
        <dbReference type="ARBA" id="ARBA00043265"/>
    </source>
</evidence>
<keyword evidence="7" id="KW-1185">Reference proteome</keyword>
<feature type="domain" description="Ig-like" evidence="5">
    <location>
        <begin position="6"/>
        <end position="103"/>
    </location>
</feature>
<dbReference type="GO" id="GO:0019814">
    <property type="term" value="C:immunoglobulin complex"/>
    <property type="evidence" value="ECO:0007669"/>
    <property type="project" value="UniProtKB-KW"/>
</dbReference>
<dbReference type="GO" id="GO:0005576">
    <property type="term" value="C:extracellular region"/>
    <property type="evidence" value="ECO:0007669"/>
    <property type="project" value="UniProtKB-ARBA"/>
</dbReference>
<evidence type="ECO:0000256" key="1">
    <source>
        <dbReference type="ARBA" id="ARBA00022859"/>
    </source>
</evidence>
<evidence type="ECO:0000256" key="3">
    <source>
        <dbReference type="ARBA" id="ARBA00023157"/>
    </source>
</evidence>
<keyword evidence="4" id="KW-1280">Immunoglobulin</keyword>
<dbReference type="PROSITE" id="PS50835">
    <property type="entry name" value="IG_LIKE"/>
    <property type="match status" value="1"/>
</dbReference>
<dbReference type="Pfam" id="PF07686">
    <property type="entry name" value="V-set"/>
    <property type="match status" value="1"/>
</dbReference>
<evidence type="ECO:0000259" key="5">
    <source>
        <dbReference type="PROSITE" id="PS50835"/>
    </source>
</evidence>
<reference evidence="6" key="1">
    <citation type="submission" date="2025-08" db="UniProtKB">
        <authorList>
            <consortium name="Ensembl"/>
        </authorList>
    </citation>
    <scope>IDENTIFICATION</scope>
</reference>
<sequence>MDMRAPAQFLGIVLCDIQMTQYTSSVSASLGDRVSLTCRASQDIGSHFSCVQKKPQKPKPLIYGATNQVDGVSSRFSARGSGIDYSLTISNLESDDAGIYFCQQAKESPPTVIEAIT</sequence>
<keyword evidence="3" id="KW-1015">Disulfide bond</keyword>
<name>A0A8C6G6R6_MUSSI</name>
<dbReference type="GeneTree" id="ENSGT00940000153924"/>
<keyword evidence="1" id="KW-0391">Immunity</keyword>
<evidence type="ECO:0000256" key="2">
    <source>
        <dbReference type="ARBA" id="ARBA00023130"/>
    </source>
</evidence>
<dbReference type="SUPFAM" id="SSF48726">
    <property type="entry name" value="Immunoglobulin"/>
    <property type="match status" value="1"/>
</dbReference>
<dbReference type="Gene3D" id="2.60.40.10">
    <property type="entry name" value="Immunoglobulins"/>
    <property type="match status" value="1"/>
</dbReference>